<dbReference type="RefSeq" id="WP_342553476.1">
    <property type="nucleotide sequence ID" value="NZ_CP159992.1"/>
</dbReference>
<accession>A0AAU8NBD9</accession>
<reference evidence="1" key="1">
    <citation type="submission" date="2024-05" db="EMBL/GenBank/DDBJ databases">
        <title>Draft genome assemblies of 36 bacteria isolated from hibernating arctic ground squirrels.</title>
        <authorList>
            <person name="McKee H."/>
            <person name="Mullen L."/>
            <person name="Drown D.M."/>
            <person name="Duddleston K.N."/>
        </authorList>
    </citation>
    <scope>NUCLEOTIDE SEQUENCE</scope>
    <source>
        <strain evidence="1">AN1007</strain>
    </source>
</reference>
<evidence type="ECO:0008006" key="2">
    <source>
        <dbReference type="Google" id="ProtNLM"/>
    </source>
</evidence>
<sequence length="273" mass="31887">MNKNTSQRAGIEPSMDASIEVKINTSVDVSRSTSMDSVLSQYAYNEQSSSQELIEFTLKSLRDLLPVAGFKIIKSRKAIEMKTREFIISIYLQANRHNRSGTSIEVMVHCKVTHTKRKAHTGLPESYYQHSELKWYELFGKDAFKESLISMTEYIIQHEIPLIEQLLSDPQRVIEEHLRYEEDEKHEDQEKHEDYEKHAELQQRVFSPYFYYRYGTEAQFEQARQRYVGSLSEAQNKQYDEAVTKFQADRNSPIKRGGDWAYLTVAKASGYEI</sequence>
<protein>
    <recommendedName>
        <fullName evidence="2">Large polyvalent protein associated domain-containing protein</fullName>
    </recommendedName>
</protein>
<gene>
    <name evidence="1" type="ORF">ABXS70_26790</name>
</gene>
<name>A0AAU8NBD9_9BACL</name>
<dbReference type="EMBL" id="CP159992">
    <property type="protein sequence ID" value="XCP94669.1"/>
    <property type="molecule type" value="Genomic_DNA"/>
</dbReference>
<dbReference type="AlphaFoldDB" id="A0AAU8NBD9"/>
<proteinExistence type="predicted"/>
<evidence type="ECO:0000313" key="1">
    <source>
        <dbReference type="EMBL" id="XCP94669.1"/>
    </source>
</evidence>
<organism evidence="1">
    <name type="scientific">Paenibacillus sp. AN1007</name>
    <dbReference type="NCBI Taxonomy" id="3151385"/>
    <lineage>
        <taxon>Bacteria</taxon>
        <taxon>Bacillati</taxon>
        <taxon>Bacillota</taxon>
        <taxon>Bacilli</taxon>
        <taxon>Bacillales</taxon>
        <taxon>Paenibacillaceae</taxon>
        <taxon>Paenibacillus</taxon>
    </lineage>
</organism>